<sequence>MAISVKNYTNRFVAVVLLVVMAVWALLFYAVIMDEVYDNIDDGLKNQKILILREVYKNPKLIEDSKEYGVNQFIIRPLEGNGEEIDKNVFSKEMIYMPYDEEEEPYRVLRTGFYDAAGNPYLLEIRTSTVEEDDFLINLGISLLVLYVVIVLSILVVNYFVLQRAWQPFDKILKHLSRYRFGKADSFVAVPSAVKEFNDLNNHIQFMIQQNEKVFESQKLFLENASHELQTPLAVSINKLELVLENNALSEADLVKIVEAKRSMQRIVNLNKSLLTLSRINNQQYSENQEVNMNEVVEELLEDYHDLIVFKDIQLHKQDNGVLKVMANKELMSILVANLLSNAIKYNVQQGSLDIFIESDSLRILNTSTEGALNPDYIFERFYKGKQDSNSNGLGLSIVKSILENYPQFLLEYTYTMDKHQFSLVKREK</sequence>
<keyword evidence="5 8" id="KW-0812">Transmembrane</keyword>
<evidence type="ECO:0000256" key="8">
    <source>
        <dbReference type="SAM" id="Phobius"/>
    </source>
</evidence>
<dbReference type="Pfam" id="PF02518">
    <property type="entry name" value="HATPase_c"/>
    <property type="match status" value="1"/>
</dbReference>
<dbReference type="Gene3D" id="3.30.565.10">
    <property type="entry name" value="Histidine kinase-like ATPase, C-terminal domain"/>
    <property type="match status" value="1"/>
</dbReference>
<evidence type="ECO:0000256" key="7">
    <source>
        <dbReference type="ARBA" id="ARBA00022989"/>
    </source>
</evidence>
<dbReference type="InterPro" id="IPR050428">
    <property type="entry name" value="TCS_sensor_his_kinase"/>
</dbReference>
<dbReference type="SMART" id="SM00388">
    <property type="entry name" value="HisKA"/>
    <property type="match status" value="1"/>
</dbReference>
<evidence type="ECO:0000259" key="9">
    <source>
        <dbReference type="PROSITE" id="PS50109"/>
    </source>
</evidence>
<evidence type="ECO:0000256" key="1">
    <source>
        <dbReference type="ARBA" id="ARBA00000085"/>
    </source>
</evidence>
<evidence type="ECO:0000313" key="10">
    <source>
        <dbReference type="EMBL" id="GAA4510140.1"/>
    </source>
</evidence>
<evidence type="ECO:0000256" key="2">
    <source>
        <dbReference type="ARBA" id="ARBA00012438"/>
    </source>
</evidence>
<dbReference type="SUPFAM" id="SSF47384">
    <property type="entry name" value="Homodimeric domain of signal transducing histidine kinase"/>
    <property type="match status" value="1"/>
</dbReference>
<dbReference type="PANTHER" id="PTHR45436">
    <property type="entry name" value="SENSOR HISTIDINE KINASE YKOH"/>
    <property type="match status" value="1"/>
</dbReference>
<comment type="caution">
    <text evidence="10">The sequence shown here is derived from an EMBL/GenBank/DDBJ whole genome shotgun (WGS) entry which is preliminary data.</text>
</comment>
<keyword evidence="4" id="KW-0808">Transferase</keyword>
<name>A0ABP8QUY2_9SPHI</name>
<feature type="transmembrane region" description="Helical" evidence="8">
    <location>
        <begin position="12"/>
        <end position="32"/>
    </location>
</feature>
<keyword evidence="8" id="KW-0472">Membrane</keyword>
<keyword evidence="6 10" id="KW-0418">Kinase</keyword>
<keyword evidence="11" id="KW-1185">Reference proteome</keyword>
<dbReference type="EMBL" id="BAABGR010000002">
    <property type="protein sequence ID" value="GAA4510140.1"/>
    <property type="molecule type" value="Genomic_DNA"/>
</dbReference>
<dbReference type="GO" id="GO:0016301">
    <property type="term" value="F:kinase activity"/>
    <property type="evidence" value="ECO:0007669"/>
    <property type="project" value="UniProtKB-KW"/>
</dbReference>
<feature type="domain" description="Histidine kinase" evidence="9">
    <location>
        <begin position="224"/>
        <end position="406"/>
    </location>
</feature>
<dbReference type="CDD" id="cd00082">
    <property type="entry name" value="HisKA"/>
    <property type="match status" value="1"/>
</dbReference>
<protein>
    <recommendedName>
        <fullName evidence="2">histidine kinase</fullName>
        <ecNumber evidence="2">2.7.13.3</ecNumber>
    </recommendedName>
</protein>
<dbReference type="Pfam" id="PF00512">
    <property type="entry name" value="HisKA"/>
    <property type="match status" value="1"/>
</dbReference>
<dbReference type="PROSITE" id="PS50109">
    <property type="entry name" value="HIS_KIN"/>
    <property type="match status" value="1"/>
</dbReference>
<proteinExistence type="predicted"/>
<evidence type="ECO:0000256" key="5">
    <source>
        <dbReference type="ARBA" id="ARBA00022692"/>
    </source>
</evidence>
<evidence type="ECO:0000256" key="6">
    <source>
        <dbReference type="ARBA" id="ARBA00022777"/>
    </source>
</evidence>
<dbReference type="InterPro" id="IPR036097">
    <property type="entry name" value="HisK_dim/P_sf"/>
</dbReference>
<dbReference type="RefSeq" id="WP_345063198.1">
    <property type="nucleotide sequence ID" value="NZ_BAABGR010000002.1"/>
</dbReference>
<keyword evidence="7 8" id="KW-1133">Transmembrane helix</keyword>
<gene>
    <name evidence="10" type="ORF">GCM10023173_01170</name>
</gene>
<dbReference type="Proteomes" id="UP001500394">
    <property type="component" value="Unassembled WGS sequence"/>
</dbReference>
<dbReference type="EC" id="2.7.13.3" evidence="2"/>
<evidence type="ECO:0000256" key="4">
    <source>
        <dbReference type="ARBA" id="ARBA00022679"/>
    </source>
</evidence>
<reference evidence="11" key="1">
    <citation type="journal article" date="2019" name="Int. J. Syst. Evol. Microbiol.">
        <title>The Global Catalogue of Microorganisms (GCM) 10K type strain sequencing project: providing services to taxonomists for standard genome sequencing and annotation.</title>
        <authorList>
            <consortium name="The Broad Institute Genomics Platform"/>
            <consortium name="The Broad Institute Genome Sequencing Center for Infectious Disease"/>
            <person name="Wu L."/>
            <person name="Ma J."/>
        </authorList>
    </citation>
    <scope>NUCLEOTIDE SEQUENCE [LARGE SCALE GENOMIC DNA]</scope>
    <source>
        <strain evidence="11">JCM 17858</strain>
    </source>
</reference>
<evidence type="ECO:0000313" key="11">
    <source>
        <dbReference type="Proteomes" id="UP001500394"/>
    </source>
</evidence>
<evidence type="ECO:0000256" key="3">
    <source>
        <dbReference type="ARBA" id="ARBA00022553"/>
    </source>
</evidence>
<dbReference type="InterPro" id="IPR003661">
    <property type="entry name" value="HisK_dim/P_dom"/>
</dbReference>
<organism evidence="10 11">
    <name type="scientific">Sphingobacterium thermophilum</name>
    <dbReference type="NCBI Taxonomy" id="768534"/>
    <lineage>
        <taxon>Bacteria</taxon>
        <taxon>Pseudomonadati</taxon>
        <taxon>Bacteroidota</taxon>
        <taxon>Sphingobacteriia</taxon>
        <taxon>Sphingobacteriales</taxon>
        <taxon>Sphingobacteriaceae</taxon>
        <taxon>Sphingobacterium</taxon>
    </lineage>
</organism>
<accession>A0ABP8QUY2</accession>
<dbReference type="InterPro" id="IPR003594">
    <property type="entry name" value="HATPase_dom"/>
</dbReference>
<keyword evidence="3" id="KW-0597">Phosphoprotein</keyword>
<dbReference type="InterPro" id="IPR036890">
    <property type="entry name" value="HATPase_C_sf"/>
</dbReference>
<dbReference type="PANTHER" id="PTHR45436:SF5">
    <property type="entry name" value="SENSOR HISTIDINE KINASE TRCS"/>
    <property type="match status" value="1"/>
</dbReference>
<comment type="catalytic activity">
    <reaction evidence="1">
        <text>ATP + protein L-histidine = ADP + protein N-phospho-L-histidine.</text>
        <dbReference type="EC" id="2.7.13.3"/>
    </reaction>
</comment>
<dbReference type="InterPro" id="IPR005467">
    <property type="entry name" value="His_kinase_dom"/>
</dbReference>
<dbReference type="Gene3D" id="1.10.287.130">
    <property type="match status" value="1"/>
</dbReference>
<dbReference type="SUPFAM" id="SSF55874">
    <property type="entry name" value="ATPase domain of HSP90 chaperone/DNA topoisomerase II/histidine kinase"/>
    <property type="match status" value="1"/>
</dbReference>
<feature type="transmembrane region" description="Helical" evidence="8">
    <location>
        <begin position="135"/>
        <end position="161"/>
    </location>
</feature>